<keyword evidence="3" id="KW-1185">Reference proteome</keyword>
<gene>
    <name evidence="2" type="ORF">CRD36_14085</name>
</gene>
<protein>
    <submittedName>
        <fullName evidence="2">Uncharacterized protein</fullName>
    </submittedName>
</protein>
<accession>A0A2G4YNP3</accession>
<evidence type="ECO:0000313" key="2">
    <source>
        <dbReference type="EMBL" id="PHZ83941.1"/>
    </source>
</evidence>
<keyword evidence="1" id="KW-0732">Signal</keyword>
<organism evidence="2 3">
    <name type="scientific">Paremcibacter congregatus</name>
    <dbReference type="NCBI Taxonomy" id="2043170"/>
    <lineage>
        <taxon>Bacteria</taxon>
        <taxon>Pseudomonadati</taxon>
        <taxon>Pseudomonadota</taxon>
        <taxon>Alphaproteobacteria</taxon>
        <taxon>Emcibacterales</taxon>
        <taxon>Emcibacteraceae</taxon>
        <taxon>Paremcibacter</taxon>
    </lineage>
</organism>
<feature type="chain" id="PRO_5013962466" evidence="1">
    <location>
        <begin position="25"/>
        <end position="221"/>
    </location>
</feature>
<dbReference type="EMBL" id="PDEM01000029">
    <property type="protein sequence ID" value="PHZ83941.1"/>
    <property type="molecule type" value="Genomic_DNA"/>
</dbReference>
<feature type="signal peptide" evidence="1">
    <location>
        <begin position="1"/>
        <end position="24"/>
    </location>
</feature>
<name>A0A2G4YNP3_9PROT</name>
<proteinExistence type="predicted"/>
<comment type="caution">
    <text evidence="2">The sequence shown here is derived from an EMBL/GenBank/DDBJ whole genome shotgun (WGS) entry which is preliminary data.</text>
</comment>
<evidence type="ECO:0000256" key="1">
    <source>
        <dbReference type="SAM" id="SignalP"/>
    </source>
</evidence>
<dbReference type="OrthoDB" id="9952534at2"/>
<sequence>MNLKLSHLLTMTFMSFFVYQAALASENDAVDIIRTIQIGGLSLNSTPDDIEAFIETKPSLECKRIDVPERKSKIPSRRSSPRQQSWNCSYSHKTLSEVLNIRMSDGVISYLNYETGYDKTQLFEKTRLYIRGIHKKLEAAGLTSHQKHLKNFMTYEEKDIQGGSAPVFMQHLNAKKTVSCDNIPIYFLMSMNANTLPSQNIYRAGMKIERSRKPIHCKNIE</sequence>
<reference evidence="2 3" key="1">
    <citation type="submission" date="2017-10" db="EMBL/GenBank/DDBJ databases">
        <title>Frigbacter circumglobatus gen. nov. sp. nov., isolated from sediment cultured in situ.</title>
        <authorList>
            <person name="Zhao Z."/>
        </authorList>
    </citation>
    <scope>NUCLEOTIDE SEQUENCE [LARGE SCALE GENOMIC DNA]</scope>
    <source>
        <strain evidence="2 3">ZYL</strain>
    </source>
</reference>
<dbReference type="RefSeq" id="WP_099474352.1">
    <property type="nucleotide sequence ID" value="NZ_CP041025.1"/>
</dbReference>
<dbReference type="Proteomes" id="UP000229730">
    <property type="component" value="Unassembled WGS sequence"/>
</dbReference>
<dbReference type="AlphaFoldDB" id="A0A2G4YNP3"/>
<dbReference type="InParanoid" id="A0A2G4YNP3"/>
<evidence type="ECO:0000313" key="3">
    <source>
        <dbReference type="Proteomes" id="UP000229730"/>
    </source>
</evidence>